<organism evidence="2 3">
    <name type="scientific">Diplocarpon coronariae</name>
    <dbReference type="NCBI Taxonomy" id="2795749"/>
    <lineage>
        <taxon>Eukaryota</taxon>
        <taxon>Fungi</taxon>
        <taxon>Dikarya</taxon>
        <taxon>Ascomycota</taxon>
        <taxon>Pezizomycotina</taxon>
        <taxon>Leotiomycetes</taxon>
        <taxon>Helotiales</taxon>
        <taxon>Drepanopezizaceae</taxon>
        <taxon>Diplocarpon</taxon>
    </lineage>
</organism>
<gene>
    <name evidence="2" type="ORF">B2J93_1408</name>
</gene>
<reference evidence="2 3" key="1">
    <citation type="submission" date="2017-04" db="EMBL/GenBank/DDBJ databases">
        <title>Draft genome sequence of Marssonina coronaria NL1: causal agent of apple blotch.</title>
        <authorList>
            <person name="Cheng Q."/>
        </authorList>
    </citation>
    <scope>NUCLEOTIDE SEQUENCE [LARGE SCALE GENOMIC DNA]</scope>
    <source>
        <strain evidence="2 3">NL1</strain>
    </source>
</reference>
<protein>
    <recommendedName>
        <fullName evidence="4">Hydrophobin</fullName>
    </recommendedName>
</protein>
<dbReference type="Proteomes" id="UP000242519">
    <property type="component" value="Unassembled WGS sequence"/>
</dbReference>
<comment type="caution">
    <text evidence="2">The sequence shown here is derived from an EMBL/GenBank/DDBJ whole genome shotgun (WGS) entry which is preliminary data.</text>
</comment>
<name>A0A218Z903_9HELO</name>
<proteinExistence type="predicted"/>
<feature type="signal peptide" evidence="1">
    <location>
        <begin position="1"/>
        <end position="17"/>
    </location>
</feature>
<evidence type="ECO:0008006" key="4">
    <source>
        <dbReference type="Google" id="ProtNLM"/>
    </source>
</evidence>
<evidence type="ECO:0000256" key="1">
    <source>
        <dbReference type="SAM" id="SignalP"/>
    </source>
</evidence>
<feature type="chain" id="PRO_5012849588" description="Hydrophobin" evidence="1">
    <location>
        <begin position="18"/>
        <end position="136"/>
    </location>
</feature>
<accession>A0A218Z903</accession>
<evidence type="ECO:0000313" key="3">
    <source>
        <dbReference type="Proteomes" id="UP000242519"/>
    </source>
</evidence>
<keyword evidence="1" id="KW-0732">Signal</keyword>
<keyword evidence="3" id="KW-1185">Reference proteome</keyword>
<dbReference type="InParanoid" id="A0A218Z903"/>
<dbReference type="AlphaFoldDB" id="A0A218Z903"/>
<sequence>MQLKLFTTMTLAASVLAAPSVERIKRTGTPLSCAQGQGTQACCQQKPNIVPTSSLGSNIAPALGGILGVIPAILPLIVPTLSVAAQCTPILAVDVQTCNAVNICCLSNGGTGNTNSAALVQILSNNNVAFCPGVTV</sequence>
<dbReference type="EMBL" id="MZNU01000102">
    <property type="protein sequence ID" value="OWP04549.1"/>
    <property type="molecule type" value="Genomic_DNA"/>
</dbReference>
<evidence type="ECO:0000313" key="2">
    <source>
        <dbReference type="EMBL" id="OWP04549.1"/>
    </source>
</evidence>
<dbReference type="OrthoDB" id="3540810at2759"/>